<evidence type="ECO:0000313" key="6">
    <source>
        <dbReference type="EMBL" id="CAK7327117.1"/>
    </source>
</evidence>
<feature type="transmembrane region" description="Helical" evidence="5">
    <location>
        <begin position="84"/>
        <end position="104"/>
    </location>
</feature>
<organism evidence="6 7">
    <name type="scientific">Dovyalis caffra</name>
    <dbReference type="NCBI Taxonomy" id="77055"/>
    <lineage>
        <taxon>Eukaryota</taxon>
        <taxon>Viridiplantae</taxon>
        <taxon>Streptophyta</taxon>
        <taxon>Embryophyta</taxon>
        <taxon>Tracheophyta</taxon>
        <taxon>Spermatophyta</taxon>
        <taxon>Magnoliopsida</taxon>
        <taxon>eudicotyledons</taxon>
        <taxon>Gunneridae</taxon>
        <taxon>Pentapetalae</taxon>
        <taxon>rosids</taxon>
        <taxon>fabids</taxon>
        <taxon>Malpighiales</taxon>
        <taxon>Salicaceae</taxon>
        <taxon>Flacourtieae</taxon>
        <taxon>Dovyalis</taxon>
    </lineage>
</organism>
<keyword evidence="2 5" id="KW-0812">Transmembrane</keyword>
<dbReference type="InterPro" id="IPR006214">
    <property type="entry name" value="Bax_inhibitor_1-related"/>
</dbReference>
<evidence type="ECO:0000256" key="5">
    <source>
        <dbReference type="RuleBase" id="RU004379"/>
    </source>
</evidence>
<dbReference type="EMBL" id="CAWUPB010000851">
    <property type="protein sequence ID" value="CAK7327117.1"/>
    <property type="molecule type" value="Genomic_DNA"/>
</dbReference>
<feature type="transmembrane region" description="Helical" evidence="5">
    <location>
        <begin position="60"/>
        <end position="78"/>
    </location>
</feature>
<comment type="caution">
    <text evidence="5">Lacks conserved residue(s) required for the propagation of feature annotation.</text>
</comment>
<evidence type="ECO:0008006" key="8">
    <source>
        <dbReference type="Google" id="ProtNLM"/>
    </source>
</evidence>
<accession>A0AAV1QZE2</accession>
<gene>
    <name evidence="6" type="ORF">DCAF_LOCUS4824</name>
</gene>
<comment type="caution">
    <text evidence="6">The sequence shown here is derived from an EMBL/GenBank/DDBJ whole genome shotgun (WGS) entry which is preliminary data.</text>
</comment>
<proteinExistence type="inferred from homology"/>
<sequence>MICFHTKNPLCLRKKVIRLFPTMRIILEAAITTSAGVISLALYSFWAVKRGHDFNFSGPLLFGALLMLIVRGFIQILFPLGKLLAMIYSSLAAIVFCGYIIYDTDNLIKRFSHDEYIWATISLYLDVVDLFLGFLGASNTSSFSTINGYS</sequence>
<comment type="similarity">
    <text evidence="5">Belongs to the BI1 family.</text>
</comment>
<evidence type="ECO:0000313" key="7">
    <source>
        <dbReference type="Proteomes" id="UP001314170"/>
    </source>
</evidence>
<comment type="subcellular location">
    <subcellularLocation>
        <location evidence="1">Membrane</location>
        <topology evidence="1">Multi-pass membrane protein</topology>
    </subcellularLocation>
</comment>
<reference evidence="6 7" key="1">
    <citation type="submission" date="2024-01" db="EMBL/GenBank/DDBJ databases">
        <authorList>
            <person name="Waweru B."/>
        </authorList>
    </citation>
    <scope>NUCLEOTIDE SEQUENCE [LARGE SCALE GENOMIC DNA]</scope>
</reference>
<protein>
    <recommendedName>
        <fullName evidence="8">BI1-like protein</fullName>
    </recommendedName>
</protein>
<dbReference type="PANTHER" id="PTHR23291">
    <property type="entry name" value="BAX INHIBITOR-RELATED"/>
    <property type="match status" value="1"/>
</dbReference>
<feature type="transmembrane region" description="Helical" evidence="5">
    <location>
        <begin position="25"/>
        <end position="48"/>
    </location>
</feature>
<feature type="transmembrane region" description="Helical" evidence="5">
    <location>
        <begin position="116"/>
        <end position="137"/>
    </location>
</feature>
<dbReference type="Proteomes" id="UP001314170">
    <property type="component" value="Unassembled WGS sequence"/>
</dbReference>
<keyword evidence="7" id="KW-1185">Reference proteome</keyword>
<evidence type="ECO:0000256" key="4">
    <source>
        <dbReference type="ARBA" id="ARBA00023136"/>
    </source>
</evidence>
<evidence type="ECO:0000256" key="1">
    <source>
        <dbReference type="ARBA" id="ARBA00004141"/>
    </source>
</evidence>
<keyword evidence="4 5" id="KW-0472">Membrane</keyword>
<dbReference type="AlphaFoldDB" id="A0AAV1QZE2"/>
<dbReference type="Pfam" id="PF01027">
    <property type="entry name" value="Bax1-I"/>
    <property type="match status" value="1"/>
</dbReference>
<keyword evidence="3 5" id="KW-1133">Transmembrane helix</keyword>
<dbReference type="GO" id="GO:0016020">
    <property type="term" value="C:membrane"/>
    <property type="evidence" value="ECO:0007669"/>
    <property type="project" value="UniProtKB-SubCell"/>
</dbReference>
<evidence type="ECO:0000256" key="2">
    <source>
        <dbReference type="ARBA" id="ARBA00022692"/>
    </source>
</evidence>
<dbReference type="PANTHER" id="PTHR23291:SF31">
    <property type="entry name" value="PROTEIN LIFEGUARD 4"/>
    <property type="match status" value="1"/>
</dbReference>
<evidence type="ECO:0000256" key="3">
    <source>
        <dbReference type="ARBA" id="ARBA00022989"/>
    </source>
</evidence>
<name>A0AAV1QZE2_9ROSI</name>